<reference evidence="2" key="1">
    <citation type="submission" date="2023-03" db="EMBL/GenBank/DDBJ databases">
        <authorList>
            <person name="Steffen K."/>
            <person name="Cardenas P."/>
        </authorList>
    </citation>
    <scope>NUCLEOTIDE SEQUENCE</scope>
</reference>
<name>A0AA35W3M3_GEOBA</name>
<accession>A0AA35W3M3</accession>
<dbReference type="AlphaFoldDB" id="A0AA35W3M3"/>
<dbReference type="Proteomes" id="UP001174909">
    <property type="component" value="Unassembled WGS sequence"/>
</dbReference>
<evidence type="ECO:0008006" key="4">
    <source>
        <dbReference type="Google" id="ProtNLM"/>
    </source>
</evidence>
<feature type="signal peptide" evidence="1">
    <location>
        <begin position="1"/>
        <end position="18"/>
    </location>
</feature>
<comment type="caution">
    <text evidence="2">The sequence shown here is derived from an EMBL/GenBank/DDBJ whole genome shotgun (WGS) entry which is preliminary data.</text>
</comment>
<gene>
    <name evidence="2" type="ORF">GBAR_LOCUS4931</name>
</gene>
<dbReference type="EMBL" id="CASHTH010000729">
    <property type="protein sequence ID" value="CAI8006848.1"/>
    <property type="molecule type" value="Genomic_DNA"/>
</dbReference>
<sequence>MILAWCVLLPSFTATVLRHISTPTNPLVAHRTPPPPPIVLI</sequence>
<organism evidence="2 3">
    <name type="scientific">Geodia barretti</name>
    <name type="common">Barrett's horny sponge</name>
    <dbReference type="NCBI Taxonomy" id="519541"/>
    <lineage>
        <taxon>Eukaryota</taxon>
        <taxon>Metazoa</taxon>
        <taxon>Porifera</taxon>
        <taxon>Demospongiae</taxon>
        <taxon>Heteroscleromorpha</taxon>
        <taxon>Tetractinellida</taxon>
        <taxon>Astrophorina</taxon>
        <taxon>Geodiidae</taxon>
        <taxon>Geodia</taxon>
    </lineage>
</organism>
<feature type="chain" id="PRO_5041233883" description="NADH dehydrogenase subunit 1" evidence="1">
    <location>
        <begin position="19"/>
        <end position="41"/>
    </location>
</feature>
<evidence type="ECO:0000313" key="2">
    <source>
        <dbReference type="EMBL" id="CAI8006848.1"/>
    </source>
</evidence>
<keyword evidence="3" id="KW-1185">Reference proteome</keyword>
<evidence type="ECO:0000256" key="1">
    <source>
        <dbReference type="SAM" id="SignalP"/>
    </source>
</evidence>
<evidence type="ECO:0000313" key="3">
    <source>
        <dbReference type="Proteomes" id="UP001174909"/>
    </source>
</evidence>
<keyword evidence="1" id="KW-0732">Signal</keyword>
<protein>
    <recommendedName>
        <fullName evidence="4">NADH dehydrogenase subunit 1</fullName>
    </recommendedName>
</protein>
<proteinExistence type="predicted"/>